<dbReference type="Proteomes" id="UP001596417">
    <property type="component" value="Unassembled WGS sequence"/>
</dbReference>
<accession>A0ABD5YPG9</accession>
<name>A0ABD5YPG9_9EURY</name>
<evidence type="ECO:0000313" key="1">
    <source>
        <dbReference type="EMBL" id="MFC7191324.1"/>
    </source>
</evidence>
<dbReference type="AlphaFoldDB" id="A0ABD5YPG9"/>
<reference evidence="1 2" key="1">
    <citation type="journal article" date="2019" name="Int. J. Syst. Evol. Microbiol.">
        <title>The Global Catalogue of Microorganisms (GCM) 10K type strain sequencing project: providing services to taxonomists for standard genome sequencing and annotation.</title>
        <authorList>
            <consortium name="The Broad Institute Genomics Platform"/>
            <consortium name="The Broad Institute Genome Sequencing Center for Infectious Disease"/>
            <person name="Wu L."/>
            <person name="Ma J."/>
        </authorList>
    </citation>
    <scope>NUCLEOTIDE SEQUENCE [LARGE SCALE GENOMIC DNA]</scope>
    <source>
        <strain evidence="1 2">RDMS1</strain>
    </source>
</reference>
<protein>
    <submittedName>
        <fullName evidence="1">Uncharacterized protein</fullName>
    </submittedName>
</protein>
<keyword evidence="2" id="KW-1185">Reference proteome</keyword>
<sequence>MKAPSTESSVTLTDRGRALCDQLTEELYEEYDTDPYSGWKQLTAIHDFGWSVGSGNRVAGRLPHRMDGEPIVQGSHNYVLKIEFDVSDEASHTELSNWIETVIWKQAAERGVTDLFAPVIDHASNYRWLVMEEVETIGYDYPNRIATPQNEETAQQQQEYERRVASFENRLADAGLGLGLDGEGQIGVSRTGNVVALDYEHVTDESVPDEPAWVGSYNQHRGRRLTPNDINISDRRRDRLRRIANGTDGSVTGYEIRSRISQWRT</sequence>
<dbReference type="EMBL" id="JBHTAX010000001">
    <property type="protein sequence ID" value="MFC7191324.1"/>
    <property type="molecule type" value="Genomic_DNA"/>
</dbReference>
<proteinExistence type="predicted"/>
<dbReference type="RefSeq" id="WP_248908906.1">
    <property type="nucleotide sequence ID" value="NZ_CP109979.1"/>
</dbReference>
<evidence type="ECO:0000313" key="2">
    <source>
        <dbReference type="Proteomes" id="UP001596417"/>
    </source>
</evidence>
<comment type="caution">
    <text evidence="1">The sequence shown here is derived from an EMBL/GenBank/DDBJ whole genome shotgun (WGS) entry which is preliminary data.</text>
</comment>
<gene>
    <name evidence="1" type="ORF">ACFQL7_16970</name>
</gene>
<dbReference type="GeneID" id="76201048"/>
<organism evidence="1 2">
    <name type="scientific">Halocatena marina</name>
    <dbReference type="NCBI Taxonomy" id="2934937"/>
    <lineage>
        <taxon>Archaea</taxon>
        <taxon>Methanobacteriati</taxon>
        <taxon>Methanobacteriota</taxon>
        <taxon>Stenosarchaea group</taxon>
        <taxon>Halobacteria</taxon>
        <taxon>Halobacteriales</taxon>
        <taxon>Natronomonadaceae</taxon>
        <taxon>Halocatena</taxon>
    </lineage>
</organism>